<dbReference type="Pfam" id="PF20533">
    <property type="entry name" value="DUF6748"/>
    <property type="match status" value="1"/>
</dbReference>
<accession>Q21FK8</accession>
<sequence>MMNALKKTACALLCVFGITQFSNAQATSSGFAIDEGNVVVTPARCFPESCESTVAALTGTFNADINGTDITFSSIDVSVTPNVGFSLPANPNTSSNGTTRQAKFELNGDTLSVKGIVDSRAFDGPLYEYSFTASVSDSFDAHDFFTATQDLRKCVSPLCGGIYVKAVNKRLTQCADGTRKPQCYIGTPNWEKLGFNPFTHAGDTGPFTPILLKGEISALDTKPYGNLGEFTATAAYRPATNNPARGKFVALMNKGIFCITSPCFSTDEFILNTDKTRVISGFDLNPTGASGKDVDAAYNEYGNERPIIAAGYNKRVQELHGVGVSFIANQFYLPISGPKTCDEGYSLVEGKCQTPHGCEAPQLELTAIGGAPMIDPITGEITSSVSYSCVDSCEFPAFESGPASCTVALP</sequence>
<dbReference type="Proteomes" id="UP000001947">
    <property type="component" value="Chromosome"/>
</dbReference>
<name>Q21FK8_SACD2</name>
<evidence type="ECO:0000313" key="3">
    <source>
        <dbReference type="EMBL" id="ABD82521.1"/>
    </source>
</evidence>
<reference evidence="3 4" key="1">
    <citation type="journal article" date="2008" name="PLoS Genet.">
        <title>Complete genome sequence of the complex carbohydrate-degrading marine bacterium, Saccharophagus degradans strain 2-40 T.</title>
        <authorList>
            <person name="Weiner R.M."/>
            <person name="Taylor L.E.II."/>
            <person name="Henrissat B."/>
            <person name="Hauser L."/>
            <person name="Land M."/>
            <person name="Coutinho P.M."/>
            <person name="Rancurel C."/>
            <person name="Saunders E.H."/>
            <person name="Longmire A.G."/>
            <person name="Zhang H."/>
            <person name="Bayer E.A."/>
            <person name="Gilbert H.J."/>
            <person name="Larimer F."/>
            <person name="Zhulin I.B."/>
            <person name="Ekborg N.A."/>
            <person name="Lamed R."/>
            <person name="Richardson P.M."/>
            <person name="Borovok I."/>
            <person name="Hutcheson S."/>
        </authorList>
    </citation>
    <scope>NUCLEOTIDE SEQUENCE [LARGE SCALE GENOMIC DNA]</scope>
    <source>
        <strain evidence="4">2-40 / ATCC 43961 / DSM 17024</strain>
    </source>
</reference>
<feature type="domain" description="DUF6748" evidence="2">
    <location>
        <begin position="143"/>
        <end position="337"/>
    </location>
</feature>
<keyword evidence="4" id="KW-1185">Reference proteome</keyword>
<keyword evidence="1" id="KW-0732">Signal</keyword>
<proteinExistence type="predicted"/>
<dbReference type="eggNOG" id="ENOG5032W10">
    <property type="taxonomic scope" value="Bacteria"/>
</dbReference>
<dbReference type="RefSeq" id="WP_011469737.1">
    <property type="nucleotide sequence ID" value="NC_007912.1"/>
</dbReference>
<dbReference type="GeneID" id="98614887"/>
<dbReference type="AlphaFoldDB" id="Q21FK8"/>
<dbReference type="HOGENOM" id="CLU_670636_0_0_6"/>
<feature type="chain" id="PRO_5004200404" description="DUF6748 domain-containing protein" evidence="1">
    <location>
        <begin position="27"/>
        <end position="410"/>
    </location>
</feature>
<protein>
    <recommendedName>
        <fullName evidence="2">DUF6748 domain-containing protein</fullName>
    </recommendedName>
</protein>
<evidence type="ECO:0000259" key="2">
    <source>
        <dbReference type="Pfam" id="PF20533"/>
    </source>
</evidence>
<feature type="signal peptide" evidence="1">
    <location>
        <begin position="1"/>
        <end position="26"/>
    </location>
</feature>
<dbReference type="InterPro" id="IPR046636">
    <property type="entry name" value="DUF6748"/>
</dbReference>
<gene>
    <name evidence="3" type="ordered locus">Sde_3266</name>
</gene>
<dbReference type="OrthoDB" id="5502365at2"/>
<dbReference type="EMBL" id="CP000282">
    <property type="protein sequence ID" value="ABD82521.1"/>
    <property type="molecule type" value="Genomic_DNA"/>
</dbReference>
<organism evidence="3 4">
    <name type="scientific">Saccharophagus degradans (strain 2-40 / ATCC 43961 / DSM 17024)</name>
    <dbReference type="NCBI Taxonomy" id="203122"/>
    <lineage>
        <taxon>Bacteria</taxon>
        <taxon>Pseudomonadati</taxon>
        <taxon>Pseudomonadota</taxon>
        <taxon>Gammaproteobacteria</taxon>
        <taxon>Cellvibrionales</taxon>
        <taxon>Cellvibrionaceae</taxon>
        <taxon>Saccharophagus</taxon>
    </lineage>
</organism>
<evidence type="ECO:0000313" key="4">
    <source>
        <dbReference type="Proteomes" id="UP000001947"/>
    </source>
</evidence>
<dbReference type="KEGG" id="sde:Sde_3266"/>
<evidence type="ECO:0000256" key="1">
    <source>
        <dbReference type="SAM" id="SignalP"/>
    </source>
</evidence>